<gene>
    <name evidence="2" type="primary">Iqsec3</name>
    <name evidence="2" type="ORF">EVAR_862_1</name>
</gene>
<dbReference type="EMBL" id="BGZK01000005">
    <property type="protein sequence ID" value="GBP00247.1"/>
    <property type="molecule type" value="Genomic_DNA"/>
</dbReference>
<organism evidence="2 3">
    <name type="scientific">Eumeta variegata</name>
    <name type="common">Bagworm moth</name>
    <name type="synonym">Eumeta japonica</name>
    <dbReference type="NCBI Taxonomy" id="151549"/>
    <lineage>
        <taxon>Eukaryota</taxon>
        <taxon>Metazoa</taxon>
        <taxon>Ecdysozoa</taxon>
        <taxon>Arthropoda</taxon>
        <taxon>Hexapoda</taxon>
        <taxon>Insecta</taxon>
        <taxon>Pterygota</taxon>
        <taxon>Neoptera</taxon>
        <taxon>Endopterygota</taxon>
        <taxon>Lepidoptera</taxon>
        <taxon>Glossata</taxon>
        <taxon>Ditrysia</taxon>
        <taxon>Tineoidea</taxon>
        <taxon>Psychidae</taxon>
        <taxon>Oiketicinae</taxon>
        <taxon>Eumeta</taxon>
    </lineage>
</organism>
<accession>A0A4C1SFU8</accession>
<dbReference type="AlphaFoldDB" id="A0A4C1SFU8"/>
<feature type="region of interest" description="Disordered" evidence="1">
    <location>
        <begin position="149"/>
        <end position="170"/>
    </location>
</feature>
<evidence type="ECO:0000313" key="3">
    <source>
        <dbReference type="Proteomes" id="UP000299102"/>
    </source>
</evidence>
<dbReference type="STRING" id="151549.A0A4C1SFU8"/>
<dbReference type="OrthoDB" id="430364at2759"/>
<comment type="caution">
    <text evidence="2">The sequence shown here is derived from an EMBL/GenBank/DDBJ whole genome shotgun (WGS) entry which is preliminary data.</text>
</comment>
<protein>
    <submittedName>
        <fullName evidence="2">IQ motif and SEC7 domain-containing protein 3</fullName>
    </submittedName>
</protein>
<dbReference type="Proteomes" id="UP000299102">
    <property type="component" value="Unassembled WGS sequence"/>
</dbReference>
<proteinExistence type="predicted"/>
<name>A0A4C1SFU8_EUMVA</name>
<evidence type="ECO:0000256" key="1">
    <source>
        <dbReference type="SAM" id="MobiDB-lite"/>
    </source>
</evidence>
<sequence>MSQDLLDKQVEILERRYGGLRARRAAVTIQRAFRRRQLLKKFSDITAMAKAADSNARRLQDHAAMVNGNDIYANALLQKSPGMQDKALSLTRPMRSMSLRERHDIDMSMGNHVQCEPSSAVQSDIEAMAARVHQSAHQLQMIAADLPPHHRADIDSGGSRAPRLPSVEDK</sequence>
<keyword evidence="3" id="KW-1185">Reference proteome</keyword>
<evidence type="ECO:0000313" key="2">
    <source>
        <dbReference type="EMBL" id="GBP00247.1"/>
    </source>
</evidence>
<reference evidence="2 3" key="1">
    <citation type="journal article" date="2019" name="Commun. Biol.">
        <title>The bagworm genome reveals a unique fibroin gene that provides high tensile strength.</title>
        <authorList>
            <person name="Kono N."/>
            <person name="Nakamura H."/>
            <person name="Ohtoshi R."/>
            <person name="Tomita M."/>
            <person name="Numata K."/>
            <person name="Arakawa K."/>
        </authorList>
    </citation>
    <scope>NUCLEOTIDE SEQUENCE [LARGE SCALE GENOMIC DNA]</scope>
</reference>